<dbReference type="AlphaFoldDB" id="I0IAA8"/>
<dbReference type="STRING" id="1142394.PSMK_00370"/>
<sequence>MATDPHDPQPARGTHRALAAHLVIGLAATALIGVSLGLGGEHPIARASTGPAAGPSLVPLGKRAAPGPAAAAAGAGLPAAAEARPAAPAAAAATAAATTPAPAPAGLVSRGPTRHRIDDGRGGFGEVRWEAGPEAASAVGPASASASAPAPAAGEAELTTQPVPRAGRAQFETGAFFGLPAGWRTVYLIDASGSLIDSFASVQRELERSLLSLGPAQSYAVVFFLDGRAVAVPPGRMAAARRDLLRASAAFVSPEAGHVLPAGRADAAAALEAALALEPDTVILLSDQVDGRVDPAGTRVRLVAAATRVAAETAIHTVQFVDRAAAPADGGKPTLELMSAVTGGTHRFVGF</sequence>
<gene>
    <name evidence="3" type="ordered locus">PSMK_00370</name>
</gene>
<feature type="transmembrane region" description="Helical" evidence="2">
    <location>
        <begin position="18"/>
        <end position="38"/>
    </location>
</feature>
<reference evidence="3 4" key="1">
    <citation type="submission" date="2012-02" db="EMBL/GenBank/DDBJ databases">
        <title>Complete genome sequence of Phycisphaera mikurensis NBRC 102666.</title>
        <authorList>
            <person name="Ankai A."/>
            <person name="Hosoyama A."/>
            <person name="Terui Y."/>
            <person name="Sekine M."/>
            <person name="Fukai R."/>
            <person name="Kato Y."/>
            <person name="Nakamura S."/>
            <person name="Yamada-Narita S."/>
            <person name="Kawakoshi A."/>
            <person name="Fukunaga Y."/>
            <person name="Yamazaki S."/>
            <person name="Fujita N."/>
        </authorList>
    </citation>
    <scope>NUCLEOTIDE SEQUENCE [LARGE SCALE GENOMIC DNA]</scope>
    <source>
        <strain evidence="4">NBRC 102666 / KCTC 22515 / FYK2301M01</strain>
    </source>
</reference>
<name>I0IAA8_PHYMF</name>
<keyword evidence="2" id="KW-1133">Transmembrane helix</keyword>
<feature type="region of interest" description="Disordered" evidence="1">
    <location>
        <begin position="92"/>
        <end position="161"/>
    </location>
</feature>
<dbReference type="Gene3D" id="3.40.50.410">
    <property type="entry name" value="von Willebrand factor, type A domain"/>
    <property type="match status" value="1"/>
</dbReference>
<dbReference type="OrthoDB" id="272806at2"/>
<dbReference type="InterPro" id="IPR036465">
    <property type="entry name" value="vWFA_dom_sf"/>
</dbReference>
<evidence type="ECO:0000313" key="4">
    <source>
        <dbReference type="Proteomes" id="UP000007881"/>
    </source>
</evidence>
<feature type="compositionally biased region" description="Basic and acidic residues" evidence="1">
    <location>
        <begin position="115"/>
        <end position="131"/>
    </location>
</feature>
<dbReference type="HOGENOM" id="CLU_789540_0_0_0"/>
<dbReference type="RefSeq" id="WP_014435416.1">
    <property type="nucleotide sequence ID" value="NC_017080.1"/>
</dbReference>
<organism evidence="3 4">
    <name type="scientific">Phycisphaera mikurensis (strain NBRC 102666 / KCTC 22515 / FYK2301M01)</name>
    <dbReference type="NCBI Taxonomy" id="1142394"/>
    <lineage>
        <taxon>Bacteria</taxon>
        <taxon>Pseudomonadati</taxon>
        <taxon>Planctomycetota</taxon>
        <taxon>Phycisphaerae</taxon>
        <taxon>Phycisphaerales</taxon>
        <taxon>Phycisphaeraceae</taxon>
        <taxon>Phycisphaera</taxon>
    </lineage>
</organism>
<dbReference type="eggNOG" id="COG2304">
    <property type="taxonomic scope" value="Bacteria"/>
</dbReference>
<keyword evidence="4" id="KW-1185">Reference proteome</keyword>
<evidence type="ECO:0000256" key="1">
    <source>
        <dbReference type="SAM" id="MobiDB-lite"/>
    </source>
</evidence>
<feature type="compositionally biased region" description="Low complexity" evidence="1">
    <location>
        <begin position="132"/>
        <end position="157"/>
    </location>
</feature>
<keyword evidence="2" id="KW-0472">Membrane</keyword>
<dbReference type="KEGG" id="phm:PSMK_00370"/>
<dbReference type="Proteomes" id="UP000007881">
    <property type="component" value="Chromosome"/>
</dbReference>
<dbReference type="EMBL" id="AP012338">
    <property type="protein sequence ID" value="BAM02196.1"/>
    <property type="molecule type" value="Genomic_DNA"/>
</dbReference>
<protein>
    <recommendedName>
        <fullName evidence="5">VWFA domain-containing protein</fullName>
    </recommendedName>
</protein>
<proteinExistence type="predicted"/>
<evidence type="ECO:0000256" key="2">
    <source>
        <dbReference type="SAM" id="Phobius"/>
    </source>
</evidence>
<accession>I0IAA8</accession>
<keyword evidence="2" id="KW-0812">Transmembrane</keyword>
<evidence type="ECO:0000313" key="3">
    <source>
        <dbReference type="EMBL" id="BAM02196.1"/>
    </source>
</evidence>
<evidence type="ECO:0008006" key="5">
    <source>
        <dbReference type="Google" id="ProtNLM"/>
    </source>
</evidence>